<feature type="compositionally biased region" description="Basic and acidic residues" evidence="1">
    <location>
        <begin position="921"/>
        <end position="931"/>
    </location>
</feature>
<organism evidence="2 3">
    <name type="scientific">Clitoria ternatea</name>
    <name type="common">Butterfly pea</name>
    <dbReference type="NCBI Taxonomy" id="43366"/>
    <lineage>
        <taxon>Eukaryota</taxon>
        <taxon>Viridiplantae</taxon>
        <taxon>Streptophyta</taxon>
        <taxon>Embryophyta</taxon>
        <taxon>Tracheophyta</taxon>
        <taxon>Spermatophyta</taxon>
        <taxon>Magnoliopsida</taxon>
        <taxon>eudicotyledons</taxon>
        <taxon>Gunneridae</taxon>
        <taxon>Pentapetalae</taxon>
        <taxon>rosids</taxon>
        <taxon>fabids</taxon>
        <taxon>Fabales</taxon>
        <taxon>Fabaceae</taxon>
        <taxon>Papilionoideae</taxon>
        <taxon>50 kb inversion clade</taxon>
        <taxon>NPAAA clade</taxon>
        <taxon>indigoferoid/millettioid clade</taxon>
        <taxon>Phaseoleae</taxon>
        <taxon>Clitoria</taxon>
    </lineage>
</organism>
<gene>
    <name evidence="2" type="ORF">RJT34_24306</name>
</gene>
<feature type="region of interest" description="Disordered" evidence="1">
    <location>
        <begin position="1121"/>
        <end position="1151"/>
    </location>
</feature>
<dbReference type="PANTHER" id="PTHR31008:SF2">
    <property type="entry name" value="COP1-INTERACTING PROTEIN-LIKE PROTEIN"/>
    <property type="match status" value="1"/>
</dbReference>
<name>A0AAN9FPE7_CLITE</name>
<protein>
    <recommendedName>
        <fullName evidence="4">COP1-interacting protein 7</fullName>
    </recommendedName>
</protein>
<dbReference type="EMBL" id="JAYKXN010000006">
    <property type="protein sequence ID" value="KAK7279259.1"/>
    <property type="molecule type" value="Genomic_DNA"/>
</dbReference>
<accession>A0AAN9FPE7</accession>
<dbReference type="PANTHER" id="PTHR31008">
    <property type="entry name" value="COP1-INTERACTING PROTEIN-RELATED"/>
    <property type="match status" value="1"/>
</dbReference>
<feature type="region of interest" description="Disordered" evidence="1">
    <location>
        <begin position="1070"/>
        <end position="1094"/>
    </location>
</feature>
<evidence type="ECO:0000313" key="2">
    <source>
        <dbReference type="EMBL" id="KAK7279259.1"/>
    </source>
</evidence>
<proteinExistence type="predicted"/>
<feature type="compositionally biased region" description="Basic and acidic residues" evidence="1">
    <location>
        <begin position="785"/>
        <end position="827"/>
    </location>
</feature>
<keyword evidence="3" id="KW-1185">Reference proteome</keyword>
<feature type="compositionally biased region" description="Basic and acidic residues" evidence="1">
    <location>
        <begin position="394"/>
        <end position="424"/>
    </location>
</feature>
<feature type="compositionally biased region" description="Polar residues" evidence="1">
    <location>
        <begin position="1123"/>
        <end position="1133"/>
    </location>
</feature>
<sequence length="1306" mass="145060">MNSSTRLDSAVFQLTPTRTRFDLVITVNGKKEKIVSGLLNPFLSHLKAAQDQMARGGYSIVLVPEHGSDASWFTKGTVERFVRFVSTPEILERVYTIESEILQIEEAIAIQGNNSIGISIGEENQIRQGESTEGNFERASRKTQPEPDPNDEKAMVLYKSDAQPPEANGRTRTEGNSKVQLLKVLETRKSVLQKEQGMAFARAVAAGFDIDYMPALMSFAECFEASRLMDACKNFMSLWKRKHESGQWLEIEAAEVMPNRADFSAINSSGIILSNMVATSHTELYPESNSKTNSDMFSMDRQPTAGYQDNNIQGQFPLNGFSSWPVHSPPGVPMFPPYPVQGIPYYQAYPGNSPYMQPCSPMEDYRPNAGLNAGHRRHSMDSRQNTDCETPDIESSKTRFRDEVDTEREGSKTGERRKKADQSGRHKSGMVFIRNINYITKAEHSSGSGSYSDSSASETDKDVDAQESVKASKRRGTSKASFKKLNSSDKEVTECGKEADGGQWQAFQNCLLRGVDENRHTVDEFELKNVDHTRRKKHVAVNDPIDFTNRNMHGVEGSGDIDMHSVSKGLTRMHRSPNDDFLLSRMSGQSTNGRSVDTVQSLEIDGRRIVYRRDANDDFIITKQESQSGNLHTSTDAAGFNGQGYLSNKLERKLFHDMNDDSYIVRVNGSGNVERNAIDMDSEFPKVRRKEEKISNYQPDELSMMPEREMERGSMGYDPALDYEMQAQAGGGASQDKKYKVVLAHSKPGSKLLGKEQKSKPTPNSSDRKKTVGPIRRGKTNKMSPLDEARARAERLRNYKADLQKMKKEKEEKELKRLDALKMERQKRIAARSNSIATAKSPMTSQLTKKQLPTKLSPSPYKGSKFSDSEPGSSSPFPRFPIRTASLGSNDSSKAPKTSRLSTGSLSTTNKLSRSVPSLPESKRDKGDSITDIKSSMARIRRLSEPKMSTIRQASSVSVQPRGARTISVTKAADETKNRKISAIVNHDKSKTATLPELKIKTSKASDIVQNRSSIKDRTQRLNGNKSSTNSDTTLLKKNEIGISPVGDEDDNPIVEKTVVMLEREKPCVPNIHDDKSKEKAGIAKRQHVNDKVTGKSETVSSYVDVHAPVSVEVVTLEKKSHVQSISSKVKTNNTEKEPSKSSTNHASEETCHAPYARVSSLEDHCTRNYGKAPPTSLETSSVGMDTFRARVSDSRNSTLERIPEVIEKSQVKDSPKGLRRLLKFGRKNHNSSIPGCNMESDNASTDGSEANETGPNGSSKEVHTLKNLISRDETPTTSTTPQKSSRSLSLLSPFRSNKEKKIMMA</sequence>
<feature type="compositionally biased region" description="Low complexity" evidence="1">
    <location>
        <begin position="1276"/>
        <end position="1293"/>
    </location>
</feature>
<feature type="compositionally biased region" description="Basic and acidic residues" evidence="1">
    <location>
        <begin position="135"/>
        <end position="152"/>
    </location>
</feature>
<feature type="region of interest" description="Disordered" evidence="1">
    <location>
        <begin position="443"/>
        <end position="490"/>
    </location>
</feature>
<evidence type="ECO:0008006" key="4">
    <source>
        <dbReference type="Google" id="ProtNLM"/>
    </source>
</evidence>
<feature type="compositionally biased region" description="Basic and acidic residues" evidence="1">
    <location>
        <begin position="1297"/>
        <end position="1306"/>
    </location>
</feature>
<feature type="region of interest" description="Disordered" evidence="1">
    <location>
        <begin position="360"/>
        <end position="429"/>
    </location>
</feature>
<feature type="compositionally biased region" description="Polar residues" evidence="1">
    <location>
        <begin position="886"/>
        <end position="896"/>
    </location>
</feature>
<feature type="region of interest" description="Disordered" evidence="1">
    <location>
        <begin position="1229"/>
        <end position="1306"/>
    </location>
</feature>
<evidence type="ECO:0000313" key="3">
    <source>
        <dbReference type="Proteomes" id="UP001359559"/>
    </source>
</evidence>
<feature type="compositionally biased region" description="Low complexity" evidence="1">
    <location>
        <begin position="445"/>
        <end position="457"/>
    </location>
</feature>
<feature type="compositionally biased region" description="Polar residues" evidence="1">
    <location>
        <begin position="1231"/>
        <end position="1260"/>
    </location>
</feature>
<feature type="compositionally biased region" description="Polar residues" evidence="1">
    <location>
        <begin position="832"/>
        <end position="857"/>
    </location>
</feature>
<comment type="caution">
    <text evidence="2">The sequence shown here is derived from an EMBL/GenBank/DDBJ whole genome shotgun (WGS) entry which is preliminary data.</text>
</comment>
<feature type="region of interest" description="Disordered" evidence="1">
    <location>
        <begin position="746"/>
        <end position="963"/>
    </location>
</feature>
<feature type="compositionally biased region" description="Basic and acidic residues" evidence="1">
    <location>
        <begin position="1261"/>
        <end position="1275"/>
    </location>
</feature>
<dbReference type="Proteomes" id="UP001359559">
    <property type="component" value="Unassembled WGS sequence"/>
</dbReference>
<feature type="region of interest" description="Disordered" evidence="1">
    <location>
        <begin position="124"/>
        <end position="152"/>
    </location>
</feature>
<feature type="compositionally biased region" description="Low complexity" evidence="1">
    <location>
        <begin position="898"/>
        <end position="909"/>
    </location>
</feature>
<feature type="compositionally biased region" description="Polar residues" evidence="1">
    <location>
        <begin position="950"/>
        <end position="959"/>
    </location>
</feature>
<evidence type="ECO:0000256" key="1">
    <source>
        <dbReference type="SAM" id="MobiDB-lite"/>
    </source>
</evidence>
<reference evidence="2 3" key="1">
    <citation type="submission" date="2024-01" db="EMBL/GenBank/DDBJ databases">
        <title>The genomes of 5 underutilized Papilionoideae crops provide insights into root nodulation and disease resistance.</title>
        <authorList>
            <person name="Yuan L."/>
        </authorList>
    </citation>
    <scope>NUCLEOTIDE SEQUENCE [LARGE SCALE GENOMIC DNA]</scope>
    <source>
        <strain evidence="2">LY-2023</strain>
        <tissue evidence="2">Leaf</tissue>
    </source>
</reference>